<dbReference type="Gene3D" id="3.40.30.10">
    <property type="entry name" value="Glutaredoxin"/>
    <property type="match status" value="1"/>
</dbReference>
<evidence type="ECO:0000256" key="1">
    <source>
        <dbReference type="ARBA" id="ARBA00038208"/>
    </source>
</evidence>
<protein>
    <recommendedName>
        <fullName evidence="2">Altered inheritance of mitochondria protein 32</fullName>
    </recommendedName>
</protein>
<dbReference type="SUPFAM" id="SSF52833">
    <property type="entry name" value="Thioredoxin-like"/>
    <property type="match status" value="1"/>
</dbReference>
<gene>
    <name evidence="3" type="primary">AIM32</name>
    <name evidence="3" type="ORF">Q9L58_008589</name>
</gene>
<evidence type="ECO:0000313" key="3">
    <source>
        <dbReference type="EMBL" id="KAL0632532.1"/>
    </source>
</evidence>
<dbReference type="InterPro" id="IPR009737">
    <property type="entry name" value="Aim32/Apd1-like"/>
</dbReference>
<accession>A0ABR3G9Z3</accession>
<organism evidence="3 4">
    <name type="scientific">Discina gigas</name>
    <dbReference type="NCBI Taxonomy" id="1032678"/>
    <lineage>
        <taxon>Eukaryota</taxon>
        <taxon>Fungi</taxon>
        <taxon>Dikarya</taxon>
        <taxon>Ascomycota</taxon>
        <taxon>Pezizomycotina</taxon>
        <taxon>Pezizomycetes</taxon>
        <taxon>Pezizales</taxon>
        <taxon>Discinaceae</taxon>
        <taxon>Discina</taxon>
    </lineage>
</organism>
<dbReference type="PANTHER" id="PTHR31902">
    <property type="entry name" value="ACTIN PATCHES DISTAL PROTEIN 1"/>
    <property type="match status" value="1"/>
</dbReference>
<proteinExistence type="inferred from homology"/>
<comment type="caution">
    <text evidence="3">The sequence shown here is derived from an EMBL/GenBank/DDBJ whole genome shotgun (WGS) entry which is preliminary data.</text>
</comment>
<evidence type="ECO:0000313" key="4">
    <source>
        <dbReference type="Proteomes" id="UP001447188"/>
    </source>
</evidence>
<dbReference type="Proteomes" id="UP001447188">
    <property type="component" value="Unassembled WGS sequence"/>
</dbReference>
<dbReference type="PANTHER" id="PTHR31902:SF7">
    <property type="entry name" value="ALTERED INHERITANCE OF MITOCHONDRIA PROTEIN 32"/>
    <property type="match status" value="1"/>
</dbReference>
<keyword evidence="4" id="KW-1185">Reference proteome</keyword>
<dbReference type="EMBL" id="JBBBZM010000164">
    <property type="protein sequence ID" value="KAL0632532.1"/>
    <property type="molecule type" value="Genomic_DNA"/>
</dbReference>
<sequence length="325" mass="34880">MRRFAALRYRCRCHCRPHTARPLPRLLHATALSRTPAPIPVPTAPTAAEPSLNSPLPVTPRCPAPTCPCETAPADLDIDRVTPLNGTMANYYRHILISTGKSDWASKIDTDPTAEGEPGGLAAQLKEVSSQKGANLRDPFAPTLITNSSFPPGNGSAYVFPSGVYIPHIPPTTASIAALIRRFLLPDVVPAVPVSGFENVRMVRETVVLICSHMSRDSRCGALAPPLRAQFEKVLGARGVLLAPEHEARGEYEGRVRVGFTSHLSGHKFAGNVIVYLPSMLERGGTGLGVWYGRVEPKHVEGIVEETVLGRRVIGELCRGVVGGG</sequence>
<comment type="similarity">
    <text evidence="1">Belongs to the AIM32 family.</text>
</comment>
<name>A0ABR3G9Z3_9PEZI</name>
<dbReference type="InterPro" id="IPR036249">
    <property type="entry name" value="Thioredoxin-like_sf"/>
</dbReference>
<reference evidence="3 4" key="1">
    <citation type="submission" date="2024-02" db="EMBL/GenBank/DDBJ databases">
        <title>Discinaceae phylogenomics.</title>
        <authorList>
            <person name="Dirks A.C."/>
            <person name="James T.Y."/>
        </authorList>
    </citation>
    <scope>NUCLEOTIDE SEQUENCE [LARGE SCALE GENOMIC DNA]</scope>
    <source>
        <strain evidence="3 4">ACD0624</strain>
    </source>
</reference>
<evidence type="ECO:0000256" key="2">
    <source>
        <dbReference type="ARBA" id="ARBA00040895"/>
    </source>
</evidence>
<dbReference type="Pfam" id="PF06999">
    <property type="entry name" value="Suc_Fer-like"/>
    <property type="match status" value="1"/>
</dbReference>
<dbReference type="CDD" id="cd03062">
    <property type="entry name" value="TRX_Fd_Sucrase"/>
    <property type="match status" value="1"/>
</dbReference>